<comment type="caution">
    <text evidence="2">The sequence shown here is derived from an EMBL/GenBank/DDBJ whole genome shotgun (WGS) entry which is preliminary data.</text>
</comment>
<organism evidence="2 3">
    <name type="scientific">Senna tora</name>
    <dbReference type="NCBI Taxonomy" id="362788"/>
    <lineage>
        <taxon>Eukaryota</taxon>
        <taxon>Viridiplantae</taxon>
        <taxon>Streptophyta</taxon>
        <taxon>Embryophyta</taxon>
        <taxon>Tracheophyta</taxon>
        <taxon>Spermatophyta</taxon>
        <taxon>Magnoliopsida</taxon>
        <taxon>eudicotyledons</taxon>
        <taxon>Gunneridae</taxon>
        <taxon>Pentapetalae</taxon>
        <taxon>rosids</taxon>
        <taxon>fabids</taxon>
        <taxon>Fabales</taxon>
        <taxon>Fabaceae</taxon>
        <taxon>Caesalpinioideae</taxon>
        <taxon>Cassia clade</taxon>
        <taxon>Senna</taxon>
    </lineage>
</organism>
<dbReference type="Proteomes" id="UP000634136">
    <property type="component" value="Unassembled WGS sequence"/>
</dbReference>
<accession>A0A834W368</accession>
<name>A0A834W368_9FABA</name>
<evidence type="ECO:0000313" key="3">
    <source>
        <dbReference type="Proteomes" id="UP000634136"/>
    </source>
</evidence>
<dbReference type="AlphaFoldDB" id="A0A834W368"/>
<dbReference type="EMBL" id="JAAIUW010000012">
    <property type="protein sequence ID" value="KAF7807680.1"/>
    <property type="molecule type" value="Genomic_DNA"/>
</dbReference>
<sequence length="86" mass="9573">MLPHVRCQQTWKLKTVMTIALILARPGKVSSKNKIGESSSNSSITKKRKKGSHISFTADDALNKFRSMCEGVKAYDATGTFFYQCV</sequence>
<dbReference type="OrthoDB" id="514292at2759"/>
<feature type="region of interest" description="Disordered" evidence="1">
    <location>
        <begin position="29"/>
        <end position="51"/>
    </location>
</feature>
<gene>
    <name evidence="2" type="ORF">G2W53_039841</name>
</gene>
<keyword evidence="3" id="KW-1185">Reference proteome</keyword>
<evidence type="ECO:0000313" key="2">
    <source>
        <dbReference type="EMBL" id="KAF7807680.1"/>
    </source>
</evidence>
<protein>
    <submittedName>
        <fullName evidence="2">Cyclic phosphodiesterase-like</fullName>
    </submittedName>
</protein>
<feature type="compositionally biased region" description="Polar residues" evidence="1">
    <location>
        <begin position="30"/>
        <end position="44"/>
    </location>
</feature>
<evidence type="ECO:0000256" key="1">
    <source>
        <dbReference type="SAM" id="MobiDB-lite"/>
    </source>
</evidence>
<reference evidence="2" key="1">
    <citation type="submission" date="2020-09" db="EMBL/GenBank/DDBJ databases">
        <title>Genome-Enabled Discovery of Anthraquinone Biosynthesis in Senna tora.</title>
        <authorList>
            <person name="Kang S.-H."/>
            <person name="Pandey R.P."/>
            <person name="Lee C.-M."/>
            <person name="Sim J.-S."/>
            <person name="Jeong J.-T."/>
            <person name="Choi B.-S."/>
            <person name="Jung M."/>
            <person name="Ginzburg D."/>
            <person name="Zhao K."/>
            <person name="Won S.Y."/>
            <person name="Oh T.-J."/>
            <person name="Yu Y."/>
            <person name="Kim N.-H."/>
            <person name="Lee O.R."/>
            <person name="Lee T.-H."/>
            <person name="Bashyal P."/>
            <person name="Kim T.-S."/>
            <person name="Lee W.-H."/>
            <person name="Kawkins C."/>
            <person name="Kim C.-K."/>
            <person name="Kim J.S."/>
            <person name="Ahn B.O."/>
            <person name="Rhee S.Y."/>
            <person name="Sohng J.K."/>
        </authorList>
    </citation>
    <scope>NUCLEOTIDE SEQUENCE</scope>
    <source>
        <tissue evidence="2">Leaf</tissue>
    </source>
</reference>
<proteinExistence type="predicted"/>